<organism evidence="1 2">
    <name type="scientific">Saprolegnia parasitica (strain CBS 223.65)</name>
    <dbReference type="NCBI Taxonomy" id="695850"/>
    <lineage>
        <taxon>Eukaryota</taxon>
        <taxon>Sar</taxon>
        <taxon>Stramenopiles</taxon>
        <taxon>Oomycota</taxon>
        <taxon>Saprolegniomycetes</taxon>
        <taxon>Saprolegniales</taxon>
        <taxon>Saprolegniaceae</taxon>
        <taxon>Saprolegnia</taxon>
    </lineage>
</organism>
<dbReference type="OrthoDB" id="69725at2759"/>
<gene>
    <name evidence="1" type="ORF">SPRG_05246</name>
</gene>
<dbReference type="RefSeq" id="XP_012199236.1">
    <property type="nucleotide sequence ID" value="XM_012343846.1"/>
</dbReference>
<dbReference type="EMBL" id="KK583203">
    <property type="protein sequence ID" value="KDO30055.1"/>
    <property type="molecule type" value="Genomic_DNA"/>
</dbReference>
<keyword evidence="2" id="KW-1185">Reference proteome</keyword>
<dbReference type="AlphaFoldDB" id="A0A067CLG5"/>
<name>A0A067CLG5_SAPPC</name>
<evidence type="ECO:0008006" key="3">
    <source>
        <dbReference type="Google" id="ProtNLM"/>
    </source>
</evidence>
<dbReference type="KEGG" id="spar:SPRG_05246"/>
<evidence type="ECO:0000313" key="2">
    <source>
        <dbReference type="Proteomes" id="UP000030745"/>
    </source>
</evidence>
<sequence length="955" mass="105115">MVDACCCDRTEAAQNAGPSSHDGESLRHVTSVECLFCPRYSVATLLGGIERLISLHSSNPIADYWKRLILNPAAIRRVFGGIGVHQTLRQDVDYGIYRDQYVCFFVATRLYPAYLTWHTPAPATKEECSRRPSSPEASTEKINGRLRERAASAPNWWDINIKQGPSPSTFKYPWTELSIDEWSHAFLGLYRCLWCNDPLDPILLGFLIKMTKTYVIYTPVLDLLCRLEVDGVAWSERLLYHSYLEDMAVLVHGLVHLGYAADASLPFATSLVLGLLNSIGTAYDFKAARGVAHGMTQARMANHSSVLHGLVTGQYPDTFTYVQRGTSHATSFEANAAYMQRVMDVELQAWAVATILSPNALPLLSPLLDISIDELLFWNVHADIAMNPTPTVFVLDVISALLEQVPPTGLAETVVQHLQQLVPMLTTLIHIARYNRKITFLATQASFSDSEDDDADDADGCSVDGRLDGRCASVTSPLKRNWSGALDCIPLTSSYLLLHVLRAIKAMIAAELWDATMADHDLVPGLLSLFELHPNANLLHNALLSIFLTLLNRPNGKANNILLRSAFRHEPLNLLQCIEKGLVARHTPYHGHVARLGIRVHQICSAPTLQQELVRQYCQKSPTWAETSSRLVAEHYKQTDDVASASGNRKRLDSVGSVANVVEKASVTLHAVTQSRESSSSQASCPITDADLDALDDALVSEDDGDVVTGHVFQQVALGQWKKTHLTLHKSTCSLRAASEKPASKLRLFSRGKKSPGFSMVACHVAEWMVYAKQPNAFGLQVVGFDTIKEVDVTLTLVLRQRTSRDAWLRAIASAIFIATKGADINEEAHLRTVRAMYEASINPFLFTLPPGSSTFVLQCEVPEDVPFWGKYAGPAGMAKFKALVDAAVTVSVTSLPVLETIGHAVFAEYSVTFDTRTNGVHCVCVCRDIYTLERGLLVGLTRSLVDAEKLVAIL</sequence>
<protein>
    <recommendedName>
        <fullName evidence="3">PH domain-containing protein</fullName>
    </recommendedName>
</protein>
<dbReference type="GeneID" id="24127648"/>
<dbReference type="VEuPathDB" id="FungiDB:SPRG_05246"/>
<proteinExistence type="predicted"/>
<reference evidence="1 2" key="1">
    <citation type="journal article" date="2013" name="PLoS Genet.">
        <title>Distinctive expansion of potential virulence genes in the genome of the oomycete fish pathogen Saprolegnia parasitica.</title>
        <authorList>
            <person name="Jiang R.H."/>
            <person name="de Bruijn I."/>
            <person name="Haas B.J."/>
            <person name="Belmonte R."/>
            <person name="Lobach L."/>
            <person name="Christie J."/>
            <person name="van den Ackerveken G."/>
            <person name="Bottin A."/>
            <person name="Bulone V."/>
            <person name="Diaz-Moreno S.M."/>
            <person name="Dumas B."/>
            <person name="Fan L."/>
            <person name="Gaulin E."/>
            <person name="Govers F."/>
            <person name="Grenville-Briggs L.J."/>
            <person name="Horner N.R."/>
            <person name="Levin J.Z."/>
            <person name="Mammella M."/>
            <person name="Meijer H.J."/>
            <person name="Morris P."/>
            <person name="Nusbaum C."/>
            <person name="Oome S."/>
            <person name="Phillips A.J."/>
            <person name="van Rooyen D."/>
            <person name="Rzeszutek E."/>
            <person name="Saraiva M."/>
            <person name="Secombes C.J."/>
            <person name="Seidl M.F."/>
            <person name="Snel B."/>
            <person name="Stassen J.H."/>
            <person name="Sykes S."/>
            <person name="Tripathy S."/>
            <person name="van den Berg H."/>
            <person name="Vega-Arreguin J.C."/>
            <person name="Wawra S."/>
            <person name="Young S.K."/>
            <person name="Zeng Q."/>
            <person name="Dieguez-Uribeondo J."/>
            <person name="Russ C."/>
            <person name="Tyler B.M."/>
            <person name="van West P."/>
        </authorList>
    </citation>
    <scope>NUCLEOTIDE SEQUENCE [LARGE SCALE GENOMIC DNA]</scope>
    <source>
        <strain evidence="1 2">CBS 223.65</strain>
    </source>
</reference>
<evidence type="ECO:0000313" key="1">
    <source>
        <dbReference type="EMBL" id="KDO30055.1"/>
    </source>
</evidence>
<dbReference type="OMA" id="YQKRSKW"/>
<dbReference type="Proteomes" id="UP000030745">
    <property type="component" value="Unassembled WGS sequence"/>
</dbReference>
<accession>A0A067CLG5</accession>